<dbReference type="Proteomes" id="UP000184074">
    <property type="component" value="Unassembled WGS sequence"/>
</dbReference>
<dbReference type="InterPro" id="IPR009351">
    <property type="entry name" value="AlkZ-like"/>
</dbReference>
<dbReference type="OrthoDB" id="9787207at2"/>
<dbReference type="AlphaFoldDB" id="A0A1M5PTA1"/>
<sequence>MTRTIPVLTNQKARRIFLQRHLLANAPSGKGRGDELAGVIEDLGFVQLDSVNTFARAHDLILWSRRQQYRPRALENLLSRDRKLFEHWTHDASTIPIQFFPMWRIRFERAAKELEARWAKDRRAGFLEKTHGVLKQISDEGCCCSADVGRDEEKKSGGWWDWHPSKTALEYLWHSGQLSVVRREGFRKIYDLTERVIPPEYLNAYVDERDAIDWHCNAALDRLGFATSGEISAFWATVTKQEAKEWCARELSEGRIVEIDVEGTDGTLRRSFARPELMDEQVDELSPRVRLLSPFDPALRDRKRAERLFGFNYRIEIFVPAAKRTYGYYVFPVMEGERLIGRVDMKADRPGKVLNVTAFWPEEGVRMGVGRISRLHAELQRACGLGACQEVQFQDGWLRKA</sequence>
<keyword evidence="2" id="KW-1185">Reference proteome</keyword>
<dbReference type="PANTHER" id="PTHR30528">
    <property type="entry name" value="CYTOPLASMIC PROTEIN"/>
    <property type="match status" value="1"/>
</dbReference>
<proteinExistence type="predicted"/>
<dbReference type="EMBL" id="FQXB01000002">
    <property type="protein sequence ID" value="SHH05115.1"/>
    <property type="molecule type" value="Genomic_DNA"/>
</dbReference>
<protein>
    <recommendedName>
        <fullName evidence="3">Winged helix-turn-helix domain-containing protein</fullName>
    </recommendedName>
</protein>
<evidence type="ECO:0000313" key="1">
    <source>
        <dbReference type="EMBL" id="SHH05115.1"/>
    </source>
</evidence>
<dbReference type="PANTHER" id="PTHR30528:SF0">
    <property type="entry name" value="CYTOPLASMIC PROTEIN"/>
    <property type="match status" value="1"/>
</dbReference>
<accession>A0A1M5PTA1</accession>
<dbReference type="RefSeq" id="WP_072900633.1">
    <property type="nucleotide sequence ID" value="NZ_FQXB01000002.1"/>
</dbReference>
<evidence type="ECO:0008006" key="3">
    <source>
        <dbReference type="Google" id="ProtNLM"/>
    </source>
</evidence>
<evidence type="ECO:0000313" key="2">
    <source>
        <dbReference type="Proteomes" id="UP000184074"/>
    </source>
</evidence>
<reference evidence="1 2" key="1">
    <citation type="submission" date="2016-11" db="EMBL/GenBank/DDBJ databases">
        <authorList>
            <person name="Jaros S."/>
            <person name="Januszkiewicz K."/>
            <person name="Wedrychowicz H."/>
        </authorList>
    </citation>
    <scope>NUCLEOTIDE SEQUENCE [LARGE SCALE GENOMIC DNA]</scope>
    <source>
        <strain evidence="1 2">DSM 28715</strain>
    </source>
</reference>
<gene>
    <name evidence="1" type="ORF">SAMN05444003_1839</name>
</gene>
<dbReference type="Pfam" id="PF06224">
    <property type="entry name" value="AlkZ-like"/>
    <property type="match status" value="1"/>
</dbReference>
<name>A0A1M5PTA1_9RHOB</name>
<dbReference type="STRING" id="1508389.SAMN05444003_1839"/>
<organism evidence="1 2">
    <name type="scientific">Cognatiyoonia sediminum</name>
    <dbReference type="NCBI Taxonomy" id="1508389"/>
    <lineage>
        <taxon>Bacteria</taxon>
        <taxon>Pseudomonadati</taxon>
        <taxon>Pseudomonadota</taxon>
        <taxon>Alphaproteobacteria</taxon>
        <taxon>Rhodobacterales</taxon>
        <taxon>Paracoccaceae</taxon>
        <taxon>Cognatiyoonia</taxon>
    </lineage>
</organism>